<evidence type="ECO:0000256" key="3">
    <source>
        <dbReference type="PROSITE-ProRule" id="PRU00192"/>
    </source>
</evidence>
<dbReference type="PANTHER" id="PTHR12287">
    <property type="entry name" value="EPIDERMAL GROWTH FACTOR RECEPTOR KINASE SUBSTRATE EPS8-RELATED PROTEIN"/>
    <property type="match status" value="1"/>
</dbReference>
<dbReference type="EMBL" id="CAJPVJ010001028">
    <property type="protein sequence ID" value="CAG2163915.1"/>
    <property type="molecule type" value="Genomic_DNA"/>
</dbReference>
<dbReference type="Gene3D" id="2.30.29.30">
    <property type="entry name" value="Pleckstrin-homology domain (PH domain)/Phosphotyrosine-binding domain (PTB)"/>
    <property type="match status" value="1"/>
</dbReference>
<feature type="region of interest" description="Disordered" evidence="4">
    <location>
        <begin position="475"/>
        <end position="505"/>
    </location>
</feature>
<evidence type="ECO:0000313" key="6">
    <source>
        <dbReference type="EMBL" id="CAD7642219.1"/>
    </source>
</evidence>
<dbReference type="Pfam" id="PF00018">
    <property type="entry name" value="SH3_1"/>
    <property type="match status" value="1"/>
</dbReference>
<dbReference type="InterPro" id="IPR036028">
    <property type="entry name" value="SH3-like_dom_sf"/>
</dbReference>
<organism evidence="6">
    <name type="scientific">Oppiella nova</name>
    <dbReference type="NCBI Taxonomy" id="334625"/>
    <lineage>
        <taxon>Eukaryota</taxon>
        <taxon>Metazoa</taxon>
        <taxon>Ecdysozoa</taxon>
        <taxon>Arthropoda</taxon>
        <taxon>Chelicerata</taxon>
        <taxon>Arachnida</taxon>
        <taxon>Acari</taxon>
        <taxon>Acariformes</taxon>
        <taxon>Sarcoptiformes</taxon>
        <taxon>Oribatida</taxon>
        <taxon>Brachypylina</taxon>
        <taxon>Oppioidea</taxon>
        <taxon>Oppiidae</taxon>
        <taxon>Oppiella</taxon>
    </lineage>
</organism>
<evidence type="ECO:0000259" key="5">
    <source>
        <dbReference type="PROSITE" id="PS50002"/>
    </source>
</evidence>
<name>A0A7R9LKL7_9ACAR</name>
<dbReference type="InterPro" id="IPR001452">
    <property type="entry name" value="SH3_domain"/>
</dbReference>
<comment type="similarity">
    <text evidence="1">Belongs to the EPS8 family.</text>
</comment>
<evidence type="ECO:0000256" key="4">
    <source>
        <dbReference type="SAM" id="MobiDB-lite"/>
    </source>
</evidence>
<dbReference type="InterPro" id="IPR055093">
    <property type="entry name" value="EPS8_2nd"/>
</dbReference>
<keyword evidence="2 3" id="KW-0728">SH3 domain</keyword>
<dbReference type="InterPro" id="IPR035462">
    <property type="entry name" value="Eps8_SH3"/>
</dbReference>
<evidence type="ECO:0000313" key="7">
    <source>
        <dbReference type="Proteomes" id="UP000728032"/>
    </source>
</evidence>
<dbReference type="PROSITE" id="PS50002">
    <property type="entry name" value="SH3"/>
    <property type="match status" value="1"/>
</dbReference>
<dbReference type="InterPro" id="IPR013625">
    <property type="entry name" value="PTB"/>
</dbReference>
<dbReference type="SUPFAM" id="SSF50044">
    <property type="entry name" value="SH3-domain"/>
    <property type="match status" value="1"/>
</dbReference>
<dbReference type="AlphaFoldDB" id="A0A7R9LKL7"/>
<dbReference type="Pfam" id="PF08416">
    <property type="entry name" value="PTB"/>
    <property type="match status" value="1"/>
</dbReference>
<evidence type="ECO:0000256" key="1">
    <source>
        <dbReference type="ARBA" id="ARBA00006197"/>
    </source>
</evidence>
<feature type="compositionally biased region" description="Polar residues" evidence="4">
    <location>
        <begin position="637"/>
        <end position="648"/>
    </location>
</feature>
<dbReference type="GO" id="GO:0005886">
    <property type="term" value="C:plasma membrane"/>
    <property type="evidence" value="ECO:0007669"/>
    <property type="project" value="TreeGrafter"/>
</dbReference>
<dbReference type="GO" id="GO:0003779">
    <property type="term" value="F:actin binding"/>
    <property type="evidence" value="ECO:0007669"/>
    <property type="project" value="TreeGrafter"/>
</dbReference>
<reference evidence="6" key="1">
    <citation type="submission" date="2020-11" db="EMBL/GenBank/DDBJ databases">
        <authorList>
            <person name="Tran Van P."/>
        </authorList>
    </citation>
    <scope>NUCLEOTIDE SEQUENCE</scope>
</reference>
<accession>A0A7R9LKL7</accession>
<keyword evidence="7" id="KW-1185">Reference proteome</keyword>
<feature type="domain" description="SH3" evidence="5">
    <location>
        <begin position="523"/>
        <end position="582"/>
    </location>
</feature>
<dbReference type="SMART" id="SM00326">
    <property type="entry name" value="SH3"/>
    <property type="match status" value="1"/>
</dbReference>
<dbReference type="InterPro" id="IPR011993">
    <property type="entry name" value="PH-like_dom_sf"/>
</dbReference>
<sequence>MASSPPHQAPTYSVEHLATFSTASPQQQQTTPRMALHRLFAMEKTSGNNMWILDGESNDVVERFPVTLIQQPTAFNDHNHIYNNILIFTVQLPNESQGELHIFQCVSHNAISIVEDIQQWMRHFGVNMHTEPSITIVEDIQQWMRHFGVNMHTEPSITSAQPNVNVKETVSVFNQIAAQREKKGSSPTDPPVGHGGQPRAQTHDLDSRSITTTSSIDSSHHNGAHRTNSHDQSLSNERYVSILNHCFDDIERFIIRLQHAAAALRELQLRNHRRQGKGAAHAGDGLLAIRARGPNEEEFFEILSKFKLAFNLLAKLKGCIHDPNAPELVHFLFTPLAIIIEAARKPPIDPSIVGVPYLNHEAIDLLANCCTSKEFDLWQSLGPNWVQPIKHNTRLNSSYQPVFTDGWAPNITEPELIGIASESEQEDDSIHIHREEAIIRNRRDVNSREYQRGPQFDDSDIDDNHMDGRHIQHRISPSTSSHATRVVRGNTPPSPIDSIERDSPTVQVNELDQSEWLTELHNRNAKIVRVLFPRTANNDKELTVIRGEILEILDDSRKWWKARNWRGQVAHVPHTIVSEMGPTTNGKDGHGMGSSSPSDDWVRRERTAKDSRSNHVTDGHKLRRNGEEDRPLYTVPIKQNSSQNQGRSQEFDPQIESQLKNKHELNKQLNESFKNISINKEYLQKPLKRVESNLESDTVSIQSQMSFQDELSATIKSRKSVAKTSVIKSDENKVKEMNGETKSEDKKKDDKNKELNLAMMVEHLHRKNFHPRLISKLTDFAKTLPDPVKYFMSVTKQQLRTLPDPVKYFMSVTKQQLRHSYAPMDDELNNKLQKRRTLYDPAVKE</sequence>
<feature type="region of interest" description="Disordered" evidence="4">
    <location>
        <begin position="179"/>
        <end position="233"/>
    </location>
</feature>
<dbReference type="EMBL" id="OC915853">
    <property type="protein sequence ID" value="CAD7642219.1"/>
    <property type="molecule type" value="Genomic_DNA"/>
</dbReference>
<dbReference type="Gene3D" id="2.30.30.40">
    <property type="entry name" value="SH3 Domains"/>
    <property type="match status" value="1"/>
</dbReference>
<feature type="region of interest" description="Disordered" evidence="4">
    <location>
        <begin position="578"/>
        <end position="652"/>
    </location>
</feature>
<dbReference type="SUPFAM" id="SSF50729">
    <property type="entry name" value="PH domain-like"/>
    <property type="match status" value="1"/>
</dbReference>
<dbReference type="InterPro" id="IPR039801">
    <property type="entry name" value="EPS8-like"/>
</dbReference>
<dbReference type="GO" id="GO:0035023">
    <property type="term" value="P:regulation of Rho protein signal transduction"/>
    <property type="evidence" value="ECO:0007669"/>
    <property type="project" value="TreeGrafter"/>
</dbReference>
<feature type="compositionally biased region" description="Basic and acidic residues" evidence="4">
    <location>
        <begin position="600"/>
        <end position="631"/>
    </location>
</feature>
<dbReference type="PANTHER" id="PTHR12287:SF23">
    <property type="entry name" value="AROUSER, ISOFORM A-RELATED"/>
    <property type="match status" value="1"/>
</dbReference>
<dbReference type="GO" id="GO:0007266">
    <property type="term" value="P:Rho protein signal transduction"/>
    <property type="evidence" value="ECO:0007669"/>
    <property type="project" value="TreeGrafter"/>
</dbReference>
<proteinExistence type="inferred from homology"/>
<dbReference type="CDD" id="cd11764">
    <property type="entry name" value="SH3_Eps8"/>
    <property type="match status" value="1"/>
</dbReference>
<gene>
    <name evidence="6" type="ORF">ONB1V03_LOCUS3476</name>
</gene>
<dbReference type="OrthoDB" id="4680325at2759"/>
<dbReference type="Proteomes" id="UP000728032">
    <property type="component" value="Unassembled WGS sequence"/>
</dbReference>
<evidence type="ECO:0000256" key="2">
    <source>
        <dbReference type="ARBA" id="ARBA00022443"/>
    </source>
</evidence>
<feature type="compositionally biased region" description="Low complexity" evidence="4">
    <location>
        <begin position="208"/>
        <end position="217"/>
    </location>
</feature>
<protein>
    <recommendedName>
        <fullName evidence="5">SH3 domain-containing protein</fullName>
    </recommendedName>
</protein>
<dbReference type="Pfam" id="PF22975">
    <property type="entry name" value="EPS8_2nd"/>
    <property type="match status" value="1"/>
</dbReference>